<comment type="similarity">
    <text evidence="3">In the C-terminal section; belongs to the sulfate adenylyltransferase family.</text>
</comment>
<evidence type="ECO:0000259" key="10">
    <source>
        <dbReference type="Pfam" id="PF01747"/>
    </source>
</evidence>
<keyword evidence="5" id="KW-0548">Nucleotidyltransferase</keyword>
<protein>
    <submittedName>
        <fullName evidence="12">Bifunctional 3'-phosphoadenosine 5'-phosphosulfate synthase</fullName>
    </submittedName>
</protein>
<evidence type="ECO:0000259" key="11">
    <source>
        <dbReference type="Pfam" id="PF14306"/>
    </source>
</evidence>
<evidence type="ECO:0000256" key="5">
    <source>
        <dbReference type="ARBA" id="ARBA00022695"/>
    </source>
</evidence>
<gene>
    <name evidence="12" type="primary">PAPSS</name>
    <name evidence="12" type="ORF">Bhyg_13980</name>
</gene>
<dbReference type="InterPro" id="IPR014729">
    <property type="entry name" value="Rossmann-like_a/b/a_fold"/>
</dbReference>
<dbReference type="PANTHER" id="PTHR11055:SF1">
    <property type="entry name" value="PAPS SYNTHETASE, ISOFORM D"/>
    <property type="match status" value="1"/>
</dbReference>
<dbReference type="InterPro" id="IPR015947">
    <property type="entry name" value="PUA-like_sf"/>
</dbReference>
<comment type="pathway">
    <text evidence="1">Sulfur metabolism; sulfate assimilation.</text>
</comment>
<dbReference type="EMBL" id="WJQU01000004">
    <property type="protein sequence ID" value="KAJ6635395.1"/>
    <property type="molecule type" value="Genomic_DNA"/>
</dbReference>
<dbReference type="Pfam" id="PF01747">
    <property type="entry name" value="ATP-sulfurylase"/>
    <property type="match status" value="1"/>
</dbReference>
<evidence type="ECO:0000256" key="4">
    <source>
        <dbReference type="ARBA" id="ARBA00022679"/>
    </source>
</evidence>
<dbReference type="GO" id="GO:0050428">
    <property type="term" value="P:3'-phosphoadenosine 5'-phosphosulfate biosynthetic process"/>
    <property type="evidence" value="ECO:0007669"/>
    <property type="project" value="TreeGrafter"/>
</dbReference>
<dbReference type="InterPro" id="IPR027417">
    <property type="entry name" value="P-loop_NTPase"/>
</dbReference>
<keyword evidence="8" id="KW-0067">ATP-binding</keyword>
<feature type="domain" description="APS kinase" evidence="9">
    <location>
        <begin position="74"/>
        <end position="225"/>
    </location>
</feature>
<evidence type="ECO:0000256" key="1">
    <source>
        <dbReference type="ARBA" id="ARBA00005050"/>
    </source>
</evidence>
<proteinExistence type="inferred from homology"/>
<dbReference type="InterPro" id="IPR002650">
    <property type="entry name" value="Sulphate_adenylyltransferase"/>
</dbReference>
<evidence type="ECO:0000256" key="7">
    <source>
        <dbReference type="ARBA" id="ARBA00022777"/>
    </source>
</evidence>
<dbReference type="AlphaFoldDB" id="A0A9Q0RV76"/>
<feature type="domain" description="Sulphate adenylyltransferase catalytic" evidence="10">
    <location>
        <begin position="421"/>
        <end position="692"/>
    </location>
</feature>
<evidence type="ECO:0000259" key="9">
    <source>
        <dbReference type="Pfam" id="PF01583"/>
    </source>
</evidence>
<dbReference type="Pfam" id="PF01583">
    <property type="entry name" value="APS_kinase"/>
    <property type="match status" value="1"/>
</dbReference>
<feature type="domain" description="ATP-sulfurylase PUA-like" evidence="11">
    <location>
        <begin position="259"/>
        <end position="412"/>
    </location>
</feature>
<dbReference type="SUPFAM" id="SSF52374">
    <property type="entry name" value="Nucleotidylyl transferase"/>
    <property type="match status" value="1"/>
</dbReference>
<comment type="similarity">
    <text evidence="2">In the N-terminal section; belongs to the APS kinase family.</text>
</comment>
<evidence type="ECO:0000313" key="13">
    <source>
        <dbReference type="Proteomes" id="UP001151699"/>
    </source>
</evidence>
<keyword evidence="6" id="KW-0547">Nucleotide-binding</keyword>
<dbReference type="FunFam" id="3.10.400.10:FF:000002">
    <property type="entry name" value="ATP sulfurylase 2"/>
    <property type="match status" value="1"/>
</dbReference>
<dbReference type="CDD" id="cd02027">
    <property type="entry name" value="APSK"/>
    <property type="match status" value="1"/>
</dbReference>
<dbReference type="Pfam" id="PF14306">
    <property type="entry name" value="PUA_2"/>
    <property type="match status" value="1"/>
</dbReference>
<keyword evidence="13" id="KW-1185">Reference proteome</keyword>
<sequence>MLCKKRRKVNANNNNLLSNQNYKFVERNYCLKHTNNCLGITVECLQVATNVTEQEHHITREIRGQNLGLCRGFRGCTVWLTGLSGAGKTSIAFALEAFLVSRGIPAYGLDGDNIRTGLNKDLGFSPSDREENIRRVAEVAKLFADSGVVAICSFVSPFADDRDIARKIHKDSDLRFYEVYVNTPLDVCESRDVKGLYKKAREGSIKTFTGVTQAYEEPKFPDLSVTTVGVSIEASCNQVIDFLESEEIIPKQIRDVQVIPELFVLPSRKSAALNESKSLPCLEITIVELQWLQVLAEGWAYPLKGFMRENEYLQTLHFNCISYDDKTSFNQSVPIVLSVSEDDKKRLDGTSAISLKYNGNTVAILRKPEFYYQRKEERCSRQFGTNNVNHPYIKLIHESGAWLAGGEVEVLEKILWNDGLDQYRFTPNQLREQYRERDCDAVFAFQLRNPIHNGHALLMMDCRRQLLERGFKNPVLLLHPLGGWTKDDDVPLDVRMAQHQAVLDSGVLSRDNTILAIFPSPMMYAGPTEVQWHAKSRMNAGASFYIVGRDPAGIFGRVVQKFNSGAQEFYVKCVTSNFFGPPLSRYEELVLLPIFYLGMPHPDKSMYPDGDLFDATHGQRVLKMAPGLDKLEIIPFRVAAYDKSVSKMAFFDPSRKSDFEFISGTKMRGLAKSGQLPPDGFMEPKAWTILADYYQKLTG</sequence>
<dbReference type="InterPro" id="IPR024951">
    <property type="entry name" value="Sulfurylase_cat_dom"/>
</dbReference>
<dbReference type="NCBIfam" id="TIGR00455">
    <property type="entry name" value="apsK"/>
    <property type="match status" value="1"/>
</dbReference>
<evidence type="ECO:0000256" key="3">
    <source>
        <dbReference type="ARBA" id="ARBA00009290"/>
    </source>
</evidence>
<comment type="caution">
    <text evidence="12">The sequence shown here is derived from an EMBL/GenBank/DDBJ whole genome shotgun (WGS) entry which is preliminary data.</text>
</comment>
<accession>A0A9Q0RV76</accession>
<dbReference type="Gene3D" id="3.40.50.620">
    <property type="entry name" value="HUPs"/>
    <property type="match status" value="2"/>
</dbReference>
<dbReference type="Proteomes" id="UP001151699">
    <property type="component" value="Chromosome C"/>
</dbReference>
<dbReference type="CDD" id="cd00517">
    <property type="entry name" value="ATPS"/>
    <property type="match status" value="1"/>
</dbReference>
<evidence type="ECO:0000256" key="2">
    <source>
        <dbReference type="ARBA" id="ARBA00007268"/>
    </source>
</evidence>
<dbReference type="InterPro" id="IPR059117">
    <property type="entry name" value="APS_kinase_dom"/>
</dbReference>
<keyword evidence="7" id="KW-0418">Kinase</keyword>
<keyword evidence="4" id="KW-0808">Transferase</keyword>
<dbReference type="PANTHER" id="PTHR11055">
    <property type="entry name" value="BIFUNCTIONAL 3'-PHOSPHOADENOSINE 5'-PHOSPHOSULFATE SYNTHASE"/>
    <property type="match status" value="1"/>
</dbReference>
<dbReference type="Gene3D" id="3.40.50.300">
    <property type="entry name" value="P-loop containing nucleotide triphosphate hydrolases"/>
    <property type="match status" value="1"/>
</dbReference>
<dbReference type="InterPro" id="IPR025980">
    <property type="entry name" value="ATP-Sase_PUA-like_dom"/>
</dbReference>
<dbReference type="GO" id="GO:0005524">
    <property type="term" value="F:ATP binding"/>
    <property type="evidence" value="ECO:0007669"/>
    <property type="project" value="UniProtKB-KW"/>
</dbReference>
<name>A0A9Q0RV76_9DIPT</name>
<dbReference type="SUPFAM" id="SSF88697">
    <property type="entry name" value="PUA domain-like"/>
    <property type="match status" value="1"/>
</dbReference>
<organism evidence="12 13">
    <name type="scientific">Pseudolycoriella hygida</name>
    <dbReference type="NCBI Taxonomy" id="35572"/>
    <lineage>
        <taxon>Eukaryota</taxon>
        <taxon>Metazoa</taxon>
        <taxon>Ecdysozoa</taxon>
        <taxon>Arthropoda</taxon>
        <taxon>Hexapoda</taxon>
        <taxon>Insecta</taxon>
        <taxon>Pterygota</taxon>
        <taxon>Neoptera</taxon>
        <taxon>Endopterygota</taxon>
        <taxon>Diptera</taxon>
        <taxon>Nematocera</taxon>
        <taxon>Sciaroidea</taxon>
        <taxon>Sciaridae</taxon>
        <taxon>Pseudolycoriella</taxon>
    </lineage>
</organism>
<dbReference type="NCBIfam" id="NF003013">
    <property type="entry name" value="PRK03846.1"/>
    <property type="match status" value="1"/>
</dbReference>
<evidence type="ECO:0000313" key="12">
    <source>
        <dbReference type="EMBL" id="KAJ6635395.1"/>
    </source>
</evidence>
<evidence type="ECO:0000256" key="6">
    <source>
        <dbReference type="ARBA" id="ARBA00022741"/>
    </source>
</evidence>
<dbReference type="OrthoDB" id="506431at2759"/>
<dbReference type="GO" id="GO:0000103">
    <property type="term" value="P:sulfate assimilation"/>
    <property type="evidence" value="ECO:0007669"/>
    <property type="project" value="InterPro"/>
</dbReference>
<dbReference type="SUPFAM" id="SSF52540">
    <property type="entry name" value="P-loop containing nucleoside triphosphate hydrolases"/>
    <property type="match status" value="1"/>
</dbReference>
<dbReference type="InterPro" id="IPR002891">
    <property type="entry name" value="APS"/>
</dbReference>
<dbReference type="HAMAP" id="MF_00065">
    <property type="entry name" value="Adenylyl_sulf_kinase"/>
    <property type="match status" value="1"/>
</dbReference>
<reference evidence="12" key="1">
    <citation type="submission" date="2022-07" db="EMBL/GenBank/DDBJ databases">
        <authorList>
            <person name="Trinca V."/>
            <person name="Uliana J.V.C."/>
            <person name="Torres T.T."/>
            <person name="Ward R.J."/>
            <person name="Monesi N."/>
        </authorList>
    </citation>
    <scope>NUCLEOTIDE SEQUENCE</scope>
    <source>
        <strain evidence="12">HSMRA1968</strain>
        <tissue evidence="12">Whole embryos</tissue>
    </source>
</reference>
<dbReference type="Gene3D" id="3.10.400.10">
    <property type="entry name" value="Sulfate adenylyltransferase"/>
    <property type="match status" value="1"/>
</dbReference>
<dbReference type="GO" id="GO:0004781">
    <property type="term" value="F:sulfate adenylyltransferase (ATP) activity"/>
    <property type="evidence" value="ECO:0007669"/>
    <property type="project" value="InterPro"/>
</dbReference>
<dbReference type="GO" id="GO:0004020">
    <property type="term" value="F:adenylylsulfate kinase activity"/>
    <property type="evidence" value="ECO:0007669"/>
    <property type="project" value="InterPro"/>
</dbReference>
<evidence type="ECO:0000256" key="8">
    <source>
        <dbReference type="ARBA" id="ARBA00022840"/>
    </source>
</evidence>